<name>A0A2T0Q7L3_9ACTN</name>
<dbReference type="GO" id="GO:0016747">
    <property type="term" value="F:acyltransferase activity, transferring groups other than amino-acyl groups"/>
    <property type="evidence" value="ECO:0007669"/>
    <property type="project" value="InterPro"/>
</dbReference>
<keyword evidence="5" id="KW-1185">Reference proteome</keyword>
<evidence type="ECO:0000256" key="2">
    <source>
        <dbReference type="SAM" id="Phobius"/>
    </source>
</evidence>
<protein>
    <recommendedName>
        <fullName evidence="3">Acyltransferase 3 domain-containing protein</fullName>
    </recommendedName>
</protein>
<feature type="transmembrane region" description="Helical" evidence="2">
    <location>
        <begin position="267"/>
        <end position="288"/>
    </location>
</feature>
<keyword evidence="2" id="KW-1133">Transmembrane helix</keyword>
<evidence type="ECO:0000256" key="1">
    <source>
        <dbReference type="SAM" id="MobiDB-lite"/>
    </source>
</evidence>
<feature type="region of interest" description="Disordered" evidence="1">
    <location>
        <begin position="434"/>
        <end position="465"/>
    </location>
</feature>
<dbReference type="Pfam" id="PF01757">
    <property type="entry name" value="Acyl_transf_3"/>
    <property type="match status" value="1"/>
</dbReference>
<accession>A0A2T0Q7L3</accession>
<gene>
    <name evidence="4" type="ORF">CLV72_103387</name>
</gene>
<organism evidence="4 5">
    <name type="scientific">Allonocardiopsis opalescens</name>
    <dbReference type="NCBI Taxonomy" id="1144618"/>
    <lineage>
        <taxon>Bacteria</taxon>
        <taxon>Bacillati</taxon>
        <taxon>Actinomycetota</taxon>
        <taxon>Actinomycetes</taxon>
        <taxon>Streptosporangiales</taxon>
        <taxon>Allonocardiopsis</taxon>
    </lineage>
</organism>
<feature type="compositionally biased region" description="Low complexity" evidence="1">
    <location>
        <begin position="445"/>
        <end position="465"/>
    </location>
</feature>
<evidence type="ECO:0000259" key="3">
    <source>
        <dbReference type="Pfam" id="PF01757"/>
    </source>
</evidence>
<sequence>MALTAAAPPEPGPAPSARRPGRDPLVDLIRAAGIAAVLLLHWLMPVLAYGDGVLRFGNALSGPGGWAVTWVAQVMPLVFFAGGAANAMSWAVHLRRGGGAAGWLSGRLLRLAGPVLPLAAVWTVLPHLLLALGVPEQPVQLGARIAGQLLWFLAVYVIAVASAPLLLRLPARWDGALLTGLAGCALAVDAARFAGVPLVGYLNVVFVWVFVHQLGTLYARGRLGGLAGRRAAAVSAAAFALLAAVALPDGLYPASMIGMPGAPVSNMSPPTFCLILLACAHVAAVLALRPVLVRAAARPLVAGPVRFLSERMMTVYLWHMPALCAVSAVAVVGLGAPTPAPGGALWWLGLPLWLAALGCVLAGLVRVFARFERTAVRPGRSAPAAAAGLVLVGAGLLGLTAYGFVPADSLPGLLVSGPVPAVAAIAAGLALAGRGGTQSSHFPISRSSTYRSSMTNSRTSSPSRR</sequence>
<dbReference type="RefSeq" id="WP_211302830.1">
    <property type="nucleotide sequence ID" value="NZ_PVZC01000003.1"/>
</dbReference>
<feature type="transmembrane region" description="Helical" evidence="2">
    <location>
        <begin position="200"/>
        <end position="219"/>
    </location>
</feature>
<dbReference type="InterPro" id="IPR002656">
    <property type="entry name" value="Acyl_transf_3_dom"/>
</dbReference>
<evidence type="ECO:0000313" key="4">
    <source>
        <dbReference type="EMBL" id="PRX99781.1"/>
    </source>
</evidence>
<dbReference type="AlphaFoldDB" id="A0A2T0Q7L3"/>
<feature type="transmembrane region" description="Helical" evidence="2">
    <location>
        <begin position="410"/>
        <end position="432"/>
    </location>
</feature>
<feature type="transmembrane region" description="Helical" evidence="2">
    <location>
        <begin position="67"/>
        <end position="87"/>
    </location>
</feature>
<keyword evidence="2" id="KW-0472">Membrane</keyword>
<dbReference type="Proteomes" id="UP000237846">
    <property type="component" value="Unassembled WGS sequence"/>
</dbReference>
<feature type="domain" description="Acyltransferase 3" evidence="3">
    <location>
        <begin position="26"/>
        <end position="357"/>
    </location>
</feature>
<feature type="transmembrane region" description="Helical" evidence="2">
    <location>
        <begin position="231"/>
        <end position="247"/>
    </location>
</feature>
<keyword evidence="2" id="KW-0812">Transmembrane</keyword>
<feature type="transmembrane region" description="Helical" evidence="2">
    <location>
        <begin position="176"/>
        <end position="194"/>
    </location>
</feature>
<dbReference type="EMBL" id="PVZC01000003">
    <property type="protein sequence ID" value="PRX99781.1"/>
    <property type="molecule type" value="Genomic_DNA"/>
</dbReference>
<feature type="transmembrane region" description="Helical" evidence="2">
    <location>
        <begin position="28"/>
        <end position="47"/>
    </location>
</feature>
<comment type="caution">
    <text evidence="4">The sequence shown here is derived from an EMBL/GenBank/DDBJ whole genome shotgun (WGS) entry which is preliminary data.</text>
</comment>
<reference evidence="4 5" key="1">
    <citation type="submission" date="2018-03" db="EMBL/GenBank/DDBJ databases">
        <title>Genomic Encyclopedia of Archaeal and Bacterial Type Strains, Phase II (KMG-II): from individual species to whole genera.</title>
        <authorList>
            <person name="Goeker M."/>
        </authorList>
    </citation>
    <scope>NUCLEOTIDE SEQUENCE [LARGE SCALE GENOMIC DNA]</scope>
    <source>
        <strain evidence="4 5">DSM 45601</strain>
    </source>
</reference>
<feature type="transmembrane region" description="Helical" evidence="2">
    <location>
        <begin position="381"/>
        <end position="404"/>
    </location>
</feature>
<evidence type="ECO:0000313" key="5">
    <source>
        <dbReference type="Proteomes" id="UP000237846"/>
    </source>
</evidence>
<feature type="transmembrane region" description="Helical" evidence="2">
    <location>
        <begin position="149"/>
        <end position="169"/>
    </location>
</feature>
<feature type="transmembrane region" description="Helical" evidence="2">
    <location>
        <begin position="316"/>
        <end position="338"/>
    </location>
</feature>
<feature type="transmembrane region" description="Helical" evidence="2">
    <location>
        <begin position="108"/>
        <end position="129"/>
    </location>
</feature>
<feature type="transmembrane region" description="Helical" evidence="2">
    <location>
        <begin position="344"/>
        <end position="369"/>
    </location>
</feature>
<proteinExistence type="predicted"/>